<reference evidence="1 2" key="1">
    <citation type="submission" date="2021-06" db="EMBL/GenBank/DDBJ databases">
        <authorList>
            <person name="Palmer J.M."/>
        </authorList>
    </citation>
    <scope>NUCLEOTIDE SEQUENCE [LARGE SCALE GENOMIC DNA]</scope>
    <source>
        <strain evidence="1 2">GA_2019</strain>
        <tissue evidence="1">Muscle</tissue>
    </source>
</reference>
<accession>A0ABV0NQ33</accession>
<name>A0ABV0NQ33_9TELE</name>
<organism evidence="1 2">
    <name type="scientific">Goodea atripinnis</name>
    <dbReference type="NCBI Taxonomy" id="208336"/>
    <lineage>
        <taxon>Eukaryota</taxon>
        <taxon>Metazoa</taxon>
        <taxon>Chordata</taxon>
        <taxon>Craniata</taxon>
        <taxon>Vertebrata</taxon>
        <taxon>Euteleostomi</taxon>
        <taxon>Actinopterygii</taxon>
        <taxon>Neopterygii</taxon>
        <taxon>Teleostei</taxon>
        <taxon>Neoteleostei</taxon>
        <taxon>Acanthomorphata</taxon>
        <taxon>Ovalentaria</taxon>
        <taxon>Atherinomorphae</taxon>
        <taxon>Cyprinodontiformes</taxon>
        <taxon>Goodeidae</taxon>
        <taxon>Goodea</taxon>
    </lineage>
</organism>
<evidence type="ECO:0000313" key="1">
    <source>
        <dbReference type="EMBL" id="MEQ2173528.1"/>
    </source>
</evidence>
<dbReference type="EMBL" id="JAHRIO010046521">
    <property type="protein sequence ID" value="MEQ2173528.1"/>
    <property type="molecule type" value="Genomic_DNA"/>
</dbReference>
<sequence>MQIGICLGHIKLSEGSSLTTNGSSLVLHFPLSVVDFPHETLINGSVMTEPDCRPVASHQDTVSPILWVCITPLTVLNHLSLTSCPCSVKSVQQLSGFTDTAGKAP</sequence>
<protein>
    <submittedName>
        <fullName evidence="1">Uncharacterized protein</fullName>
    </submittedName>
</protein>
<proteinExistence type="predicted"/>
<gene>
    <name evidence="1" type="ORF">GOODEAATRI_032985</name>
</gene>
<comment type="caution">
    <text evidence="1">The sequence shown here is derived from an EMBL/GenBank/DDBJ whole genome shotgun (WGS) entry which is preliminary data.</text>
</comment>
<keyword evidence="2" id="KW-1185">Reference proteome</keyword>
<dbReference type="Proteomes" id="UP001476798">
    <property type="component" value="Unassembled WGS sequence"/>
</dbReference>
<evidence type="ECO:0000313" key="2">
    <source>
        <dbReference type="Proteomes" id="UP001476798"/>
    </source>
</evidence>